<evidence type="ECO:0000313" key="1">
    <source>
        <dbReference type="EMBL" id="MQM23009.1"/>
    </source>
</evidence>
<evidence type="ECO:0000313" key="2">
    <source>
        <dbReference type="Proteomes" id="UP000652761"/>
    </source>
</evidence>
<dbReference type="AlphaFoldDB" id="A0A843XSY6"/>
<reference evidence="1" key="1">
    <citation type="submission" date="2017-07" db="EMBL/GenBank/DDBJ databases">
        <title>Taro Niue Genome Assembly and Annotation.</title>
        <authorList>
            <person name="Atibalentja N."/>
            <person name="Keating K."/>
            <person name="Fields C.J."/>
        </authorList>
    </citation>
    <scope>NUCLEOTIDE SEQUENCE</scope>
    <source>
        <strain evidence="1">Niue_2</strain>
        <tissue evidence="1">Leaf</tissue>
    </source>
</reference>
<feature type="non-terminal residue" evidence="1">
    <location>
        <position position="145"/>
    </location>
</feature>
<protein>
    <submittedName>
        <fullName evidence="1">Uncharacterized protein</fullName>
    </submittedName>
</protein>
<dbReference type="Proteomes" id="UP000652761">
    <property type="component" value="Unassembled WGS sequence"/>
</dbReference>
<sequence>PSFIGCFLDPSFQCPTQSGDPNWIPSVPTRHFNPPGRVRENGTQIRSLFGILDPRVIRHFNVQPNPEIQIGFRQFPHVTLTHPVVSEKTAHRSDPYLGFWTPGLCARSSSRMRPLISSTPLTGGAVDELAYAGEAIELAYEDNTG</sequence>
<proteinExistence type="predicted"/>
<name>A0A843XSY6_COLES</name>
<accession>A0A843XSY6</accession>
<keyword evidence="2" id="KW-1185">Reference proteome</keyword>
<gene>
    <name evidence="1" type="ORF">Taro_056071</name>
</gene>
<organism evidence="1 2">
    <name type="scientific">Colocasia esculenta</name>
    <name type="common">Wild taro</name>
    <name type="synonym">Arum esculentum</name>
    <dbReference type="NCBI Taxonomy" id="4460"/>
    <lineage>
        <taxon>Eukaryota</taxon>
        <taxon>Viridiplantae</taxon>
        <taxon>Streptophyta</taxon>
        <taxon>Embryophyta</taxon>
        <taxon>Tracheophyta</taxon>
        <taxon>Spermatophyta</taxon>
        <taxon>Magnoliopsida</taxon>
        <taxon>Liliopsida</taxon>
        <taxon>Araceae</taxon>
        <taxon>Aroideae</taxon>
        <taxon>Colocasieae</taxon>
        <taxon>Colocasia</taxon>
    </lineage>
</organism>
<comment type="caution">
    <text evidence="1">The sequence shown here is derived from an EMBL/GenBank/DDBJ whole genome shotgun (WGS) entry which is preliminary data.</text>
</comment>
<dbReference type="EMBL" id="NMUH01014734">
    <property type="protein sequence ID" value="MQM23009.1"/>
    <property type="molecule type" value="Genomic_DNA"/>
</dbReference>